<dbReference type="Proteomes" id="UP000054279">
    <property type="component" value="Unassembled WGS sequence"/>
</dbReference>
<sequence length="67" mass="8164">MAEKHFTLTSRNDWAEDRFNIIRKFVHDKQVEEHPDSGWIDVTEENINRLRDIWKAKEGGDWRNRLL</sequence>
<dbReference type="AlphaFoldDB" id="A0A0C9T173"/>
<name>A0A0C9T173_SPHS4</name>
<reference evidence="1 2" key="1">
    <citation type="submission" date="2014-06" db="EMBL/GenBank/DDBJ databases">
        <title>Evolutionary Origins and Diversification of the Mycorrhizal Mutualists.</title>
        <authorList>
            <consortium name="DOE Joint Genome Institute"/>
            <consortium name="Mycorrhizal Genomics Consortium"/>
            <person name="Kohler A."/>
            <person name="Kuo A."/>
            <person name="Nagy L.G."/>
            <person name="Floudas D."/>
            <person name="Copeland A."/>
            <person name="Barry K.W."/>
            <person name="Cichocki N."/>
            <person name="Veneault-Fourrey C."/>
            <person name="LaButti K."/>
            <person name="Lindquist E.A."/>
            <person name="Lipzen A."/>
            <person name="Lundell T."/>
            <person name="Morin E."/>
            <person name="Murat C."/>
            <person name="Riley R."/>
            <person name="Ohm R."/>
            <person name="Sun H."/>
            <person name="Tunlid A."/>
            <person name="Henrissat B."/>
            <person name="Grigoriev I.V."/>
            <person name="Hibbett D.S."/>
            <person name="Martin F."/>
        </authorList>
    </citation>
    <scope>NUCLEOTIDE SEQUENCE [LARGE SCALE GENOMIC DNA]</scope>
    <source>
        <strain evidence="1 2">SS14</strain>
    </source>
</reference>
<keyword evidence="2" id="KW-1185">Reference proteome</keyword>
<dbReference type="EMBL" id="KN838192">
    <property type="protein sequence ID" value="KIJ22483.1"/>
    <property type="molecule type" value="Genomic_DNA"/>
</dbReference>
<accession>A0A0C9T173</accession>
<proteinExistence type="predicted"/>
<dbReference type="HOGENOM" id="CLU_2814060_0_0_1"/>
<protein>
    <submittedName>
        <fullName evidence="1">Uncharacterized protein</fullName>
    </submittedName>
</protein>
<organism evidence="1 2">
    <name type="scientific">Sphaerobolus stellatus (strain SS14)</name>
    <dbReference type="NCBI Taxonomy" id="990650"/>
    <lineage>
        <taxon>Eukaryota</taxon>
        <taxon>Fungi</taxon>
        <taxon>Dikarya</taxon>
        <taxon>Basidiomycota</taxon>
        <taxon>Agaricomycotina</taxon>
        <taxon>Agaricomycetes</taxon>
        <taxon>Phallomycetidae</taxon>
        <taxon>Geastrales</taxon>
        <taxon>Sphaerobolaceae</taxon>
        <taxon>Sphaerobolus</taxon>
    </lineage>
</organism>
<evidence type="ECO:0000313" key="2">
    <source>
        <dbReference type="Proteomes" id="UP000054279"/>
    </source>
</evidence>
<evidence type="ECO:0000313" key="1">
    <source>
        <dbReference type="EMBL" id="KIJ22483.1"/>
    </source>
</evidence>
<gene>
    <name evidence="1" type="ORF">M422DRAFT_277074</name>
</gene>